<organism evidence="1 2">
    <name type="scientific">Aquarana catesbeiana</name>
    <name type="common">American bullfrog</name>
    <name type="synonym">Rana catesbeiana</name>
    <dbReference type="NCBI Taxonomy" id="8400"/>
    <lineage>
        <taxon>Eukaryota</taxon>
        <taxon>Metazoa</taxon>
        <taxon>Chordata</taxon>
        <taxon>Craniata</taxon>
        <taxon>Vertebrata</taxon>
        <taxon>Euteleostomi</taxon>
        <taxon>Amphibia</taxon>
        <taxon>Batrachia</taxon>
        <taxon>Anura</taxon>
        <taxon>Neobatrachia</taxon>
        <taxon>Ranoidea</taxon>
        <taxon>Ranidae</taxon>
        <taxon>Aquarana</taxon>
    </lineage>
</organism>
<dbReference type="EMBL" id="KV960983">
    <property type="protein sequence ID" value="PIO16014.1"/>
    <property type="molecule type" value="Genomic_DNA"/>
</dbReference>
<dbReference type="AlphaFoldDB" id="A0A2G9QK93"/>
<evidence type="ECO:0000313" key="2">
    <source>
        <dbReference type="Proteomes" id="UP000228934"/>
    </source>
</evidence>
<name>A0A2G9QK93_AQUCT</name>
<gene>
    <name evidence="1" type="ORF">AB205_0175620</name>
</gene>
<sequence length="74" mass="8419">MDQATGTADWMAQQTDTADWSWKAQQTAPFRLPASPCVWQASHREMETADPLHECRYMSSCSEDIEAIWSLVRG</sequence>
<keyword evidence="2" id="KW-1185">Reference proteome</keyword>
<reference evidence="2" key="1">
    <citation type="journal article" date="2017" name="Nat. Commun.">
        <title>The North American bullfrog draft genome provides insight into hormonal regulation of long noncoding RNA.</title>
        <authorList>
            <person name="Hammond S.A."/>
            <person name="Warren R.L."/>
            <person name="Vandervalk B.P."/>
            <person name="Kucuk E."/>
            <person name="Khan H."/>
            <person name="Gibb E.A."/>
            <person name="Pandoh P."/>
            <person name="Kirk H."/>
            <person name="Zhao Y."/>
            <person name="Jones M."/>
            <person name="Mungall A.J."/>
            <person name="Coope R."/>
            <person name="Pleasance S."/>
            <person name="Moore R.A."/>
            <person name="Holt R.A."/>
            <person name="Round J.M."/>
            <person name="Ohora S."/>
            <person name="Walle B.V."/>
            <person name="Veldhoen N."/>
            <person name="Helbing C.C."/>
            <person name="Birol I."/>
        </authorList>
    </citation>
    <scope>NUCLEOTIDE SEQUENCE [LARGE SCALE GENOMIC DNA]</scope>
</reference>
<proteinExistence type="predicted"/>
<accession>A0A2G9QK93</accession>
<dbReference type="Proteomes" id="UP000228934">
    <property type="component" value="Unassembled WGS sequence"/>
</dbReference>
<protein>
    <submittedName>
        <fullName evidence="1">Uncharacterized protein</fullName>
    </submittedName>
</protein>
<evidence type="ECO:0000313" key="1">
    <source>
        <dbReference type="EMBL" id="PIO16014.1"/>
    </source>
</evidence>